<dbReference type="GO" id="GO:0003700">
    <property type="term" value="F:DNA-binding transcription factor activity"/>
    <property type="evidence" value="ECO:0007669"/>
    <property type="project" value="InterPro"/>
</dbReference>
<dbReference type="GO" id="GO:0003677">
    <property type="term" value="F:DNA binding"/>
    <property type="evidence" value="ECO:0007669"/>
    <property type="project" value="UniProtKB-KW"/>
</dbReference>
<reference evidence="7 8" key="2">
    <citation type="journal article" date="2016" name="Genome Announc.">
        <title>Complete Genome Sequence of Sphingopyxis macrogoltabida Strain 203N (NBRC 111659), a Polyethylene Glycol Degrader.</title>
        <authorList>
            <person name="Ohtsubo Y."/>
            <person name="Nonoyama S."/>
            <person name="Nagata Y."/>
            <person name="Numata M."/>
            <person name="Tsuchikane K."/>
            <person name="Hosoyama A."/>
            <person name="Yamazoe A."/>
            <person name="Tsuda M."/>
            <person name="Fujita N."/>
            <person name="Kawai F."/>
        </authorList>
    </citation>
    <scope>NUCLEOTIDE SEQUENCE [LARGE SCALE GENOMIC DNA]</scope>
    <source>
        <strain evidence="7 8">203N</strain>
    </source>
</reference>
<dbReference type="SUPFAM" id="SSF53383">
    <property type="entry name" value="PLP-dependent transferases"/>
    <property type="match status" value="1"/>
</dbReference>
<dbReference type="InterPro" id="IPR000524">
    <property type="entry name" value="Tscrpt_reg_HTH_GntR"/>
</dbReference>
<sequence length="465" mass="48483">MPARRRTSGVTNSGWLPDLSAEAGPKYRAVAAAIAADIARGRLHHGDRLPPQRDLAARLGIDLTTVTKAYDLARQRGLIVARGRAGSFVSPQARDHAAASAAQTDIMMNSPPTPPEARLSEAMAAALGALARRGESARLHYQRPGGAAADRETGSALLARVGLASDAEQLVVTAGGQNALHAIASMLLRPGDRVACGLYIYPGFHALARRIGFTLVPLAEITPAALAAAHDAAPLRALYVVPTNDNPTAQTIAANDRAAIATWAENAGVRVIEDDAYGLLPEKPVPAITSFAPDIGWYIASTAKIVSPALRVAFVRAPTVVDAMALAACQHESAVMAPPVNAAMVSLWLADGSFDALVGAVRKESAWRQRLADTMLGDARHTAHPEGYHLWLPLAPGLAPEVLAAALALEGLSAVTSDRFAVAADAPKALRISLGGAIDRNSLARGLRTLDGHLRSPAAQALPVI</sequence>
<dbReference type="PROSITE" id="PS50949">
    <property type="entry name" value="HTH_GNTR"/>
    <property type="match status" value="1"/>
</dbReference>
<evidence type="ECO:0000256" key="3">
    <source>
        <dbReference type="ARBA" id="ARBA00023015"/>
    </source>
</evidence>
<dbReference type="PANTHER" id="PTHR46577:SF1">
    <property type="entry name" value="HTH-TYPE TRANSCRIPTIONAL REGULATORY PROTEIN GABR"/>
    <property type="match status" value="1"/>
</dbReference>
<gene>
    <name evidence="7" type="ORF">ATM17_20730</name>
</gene>
<reference evidence="8" key="1">
    <citation type="submission" date="2015-11" db="EMBL/GenBank/DDBJ databases">
        <title>Complete genome sequence of a polyethylene-glycol degrader Sphingopyxis macrogoltabida 203N (NBRC 111659).</title>
        <authorList>
            <person name="Yoshiyuki O."/>
            <person name="Shouta N."/>
            <person name="Nagata Y."/>
            <person name="Numata M."/>
            <person name="Tsuchikane K."/>
            <person name="Hosoyama A."/>
            <person name="Yamazoe A."/>
            <person name="Tsuda M."/>
            <person name="Fujita N."/>
            <person name="Kawai F."/>
        </authorList>
    </citation>
    <scope>NUCLEOTIDE SEQUENCE [LARGE SCALE GENOMIC DNA]</scope>
    <source>
        <strain evidence="8">203N</strain>
    </source>
</reference>
<dbReference type="Pfam" id="PF00155">
    <property type="entry name" value="Aminotran_1_2"/>
    <property type="match status" value="1"/>
</dbReference>
<dbReference type="InterPro" id="IPR015421">
    <property type="entry name" value="PyrdxlP-dep_Trfase_major"/>
</dbReference>
<organism evidence="7 8">
    <name type="scientific">Sphingopyxis macrogoltabida</name>
    <name type="common">Sphingomonas macrogoltabidus</name>
    <dbReference type="NCBI Taxonomy" id="33050"/>
    <lineage>
        <taxon>Bacteria</taxon>
        <taxon>Pseudomonadati</taxon>
        <taxon>Pseudomonadota</taxon>
        <taxon>Alphaproteobacteria</taxon>
        <taxon>Sphingomonadales</taxon>
        <taxon>Sphingomonadaceae</taxon>
        <taxon>Sphingopyxis</taxon>
    </lineage>
</organism>
<dbReference type="EMBL" id="CP013344">
    <property type="protein sequence ID" value="AMU91445.1"/>
    <property type="molecule type" value="Genomic_DNA"/>
</dbReference>
<dbReference type="Gene3D" id="3.90.1150.10">
    <property type="entry name" value="Aspartate Aminotransferase, domain 1"/>
    <property type="match status" value="1"/>
</dbReference>
<keyword evidence="5" id="KW-0804">Transcription</keyword>
<protein>
    <recommendedName>
        <fullName evidence="6">HTH gntR-type domain-containing protein</fullName>
    </recommendedName>
</protein>
<dbReference type="InterPro" id="IPR036388">
    <property type="entry name" value="WH-like_DNA-bd_sf"/>
</dbReference>
<dbReference type="SMART" id="SM00345">
    <property type="entry name" value="HTH_GNTR"/>
    <property type="match status" value="1"/>
</dbReference>
<dbReference type="SUPFAM" id="SSF46785">
    <property type="entry name" value="Winged helix' DNA-binding domain"/>
    <property type="match status" value="1"/>
</dbReference>
<feature type="domain" description="HTH gntR-type" evidence="6">
    <location>
        <begin position="24"/>
        <end position="92"/>
    </location>
</feature>
<dbReference type="Pfam" id="PF00392">
    <property type="entry name" value="GntR"/>
    <property type="match status" value="1"/>
</dbReference>
<accession>A0AAC9FGL6</accession>
<dbReference type="InterPro" id="IPR004839">
    <property type="entry name" value="Aminotransferase_I/II_large"/>
</dbReference>
<proteinExistence type="inferred from homology"/>
<dbReference type="InterPro" id="IPR036390">
    <property type="entry name" value="WH_DNA-bd_sf"/>
</dbReference>
<dbReference type="InterPro" id="IPR051446">
    <property type="entry name" value="HTH_trans_reg/aminotransferase"/>
</dbReference>
<keyword evidence="8" id="KW-1185">Reference proteome</keyword>
<dbReference type="Gene3D" id="1.10.10.10">
    <property type="entry name" value="Winged helix-like DNA-binding domain superfamily/Winged helix DNA-binding domain"/>
    <property type="match status" value="1"/>
</dbReference>
<keyword evidence="3" id="KW-0805">Transcription regulation</keyword>
<keyword evidence="2" id="KW-0663">Pyridoxal phosphate</keyword>
<dbReference type="Gene3D" id="3.40.640.10">
    <property type="entry name" value="Type I PLP-dependent aspartate aminotransferase-like (Major domain)"/>
    <property type="match status" value="1"/>
</dbReference>
<dbReference type="Proteomes" id="UP000076088">
    <property type="component" value="Chromosome"/>
</dbReference>
<evidence type="ECO:0000313" key="8">
    <source>
        <dbReference type="Proteomes" id="UP000076088"/>
    </source>
</evidence>
<dbReference type="InterPro" id="IPR015424">
    <property type="entry name" value="PyrdxlP-dep_Trfase"/>
</dbReference>
<dbReference type="GO" id="GO:0030170">
    <property type="term" value="F:pyridoxal phosphate binding"/>
    <property type="evidence" value="ECO:0007669"/>
    <property type="project" value="InterPro"/>
</dbReference>
<keyword evidence="4" id="KW-0238">DNA-binding</keyword>
<evidence type="ECO:0000313" key="7">
    <source>
        <dbReference type="EMBL" id="AMU91445.1"/>
    </source>
</evidence>
<evidence type="ECO:0000259" key="6">
    <source>
        <dbReference type="PROSITE" id="PS50949"/>
    </source>
</evidence>
<name>A0AAC9FGL6_SPHMC</name>
<dbReference type="CDD" id="cd00609">
    <property type="entry name" value="AAT_like"/>
    <property type="match status" value="1"/>
</dbReference>
<dbReference type="AlphaFoldDB" id="A0AAC9FGL6"/>
<evidence type="ECO:0000256" key="5">
    <source>
        <dbReference type="ARBA" id="ARBA00023163"/>
    </source>
</evidence>
<dbReference type="CDD" id="cd07377">
    <property type="entry name" value="WHTH_GntR"/>
    <property type="match status" value="1"/>
</dbReference>
<evidence type="ECO:0000256" key="4">
    <source>
        <dbReference type="ARBA" id="ARBA00023125"/>
    </source>
</evidence>
<dbReference type="InterPro" id="IPR015422">
    <property type="entry name" value="PyrdxlP-dep_Trfase_small"/>
</dbReference>
<evidence type="ECO:0000256" key="2">
    <source>
        <dbReference type="ARBA" id="ARBA00022898"/>
    </source>
</evidence>
<dbReference type="PANTHER" id="PTHR46577">
    <property type="entry name" value="HTH-TYPE TRANSCRIPTIONAL REGULATORY PROTEIN GABR"/>
    <property type="match status" value="1"/>
</dbReference>
<comment type="similarity">
    <text evidence="1">In the C-terminal section; belongs to the class-I pyridoxal-phosphate-dependent aminotransferase family.</text>
</comment>
<evidence type="ECO:0000256" key="1">
    <source>
        <dbReference type="ARBA" id="ARBA00005384"/>
    </source>
</evidence>